<dbReference type="GO" id="GO:0016787">
    <property type="term" value="F:hydrolase activity"/>
    <property type="evidence" value="ECO:0007669"/>
    <property type="project" value="UniProtKB-KW"/>
</dbReference>
<dbReference type="SUPFAM" id="SSF53474">
    <property type="entry name" value="alpha/beta-Hydrolases"/>
    <property type="match status" value="1"/>
</dbReference>
<comment type="caution">
    <text evidence="3">The sequence shown here is derived from an EMBL/GenBank/DDBJ whole genome shotgun (WGS) entry which is preliminary data.</text>
</comment>
<evidence type="ECO:0000313" key="4">
    <source>
        <dbReference type="Proteomes" id="UP000319769"/>
    </source>
</evidence>
<gene>
    <name evidence="3" type="ORF">FPZ12_030025</name>
</gene>
<feature type="region of interest" description="Disordered" evidence="1">
    <location>
        <begin position="1"/>
        <end position="21"/>
    </location>
</feature>
<reference evidence="3" key="1">
    <citation type="submission" date="2019-09" db="EMBL/GenBank/DDBJ databases">
        <authorList>
            <person name="Teo W.F.A."/>
            <person name="Duangmal K."/>
        </authorList>
    </citation>
    <scope>NUCLEOTIDE SEQUENCE [LARGE SCALE GENOMIC DNA]</scope>
    <source>
        <strain evidence="3">K81G1</strain>
    </source>
</reference>
<protein>
    <submittedName>
        <fullName evidence="3">Alpha/beta hydrolase</fullName>
    </submittedName>
</protein>
<dbReference type="Gene3D" id="3.40.50.1820">
    <property type="entry name" value="alpha/beta hydrolase"/>
    <property type="match status" value="1"/>
</dbReference>
<name>A0A5N0UXB8_9PSEU</name>
<proteinExistence type="predicted"/>
<dbReference type="RefSeq" id="WP_144752851.1">
    <property type="nucleotide sequence ID" value="NZ_VMNW02000058.1"/>
</dbReference>
<dbReference type="InterPro" id="IPR029058">
    <property type="entry name" value="AB_hydrolase_fold"/>
</dbReference>
<feature type="compositionally biased region" description="Basic and acidic residues" evidence="1">
    <location>
        <begin position="1"/>
        <end position="16"/>
    </location>
</feature>
<organism evidence="3 4">
    <name type="scientific">Amycolatopsis acidicola</name>
    <dbReference type="NCBI Taxonomy" id="2596893"/>
    <lineage>
        <taxon>Bacteria</taxon>
        <taxon>Bacillati</taxon>
        <taxon>Actinomycetota</taxon>
        <taxon>Actinomycetes</taxon>
        <taxon>Pseudonocardiales</taxon>
        <taxon>Pseudonocardiaceae</taxon>
        <taxon>Amycolatopsis</taxon>
    </lineage>
</organism>
<dbReference type="OrthoDB" id="3400345at2"/>
<dbReference type="Pfam" id="PF00561">
    <property type="entry name" value="Abhydrolase_1"/>
    <property type="match status" value="1"/>
</dbReference>
<dbReference type="PANTHER" id="PTHR43194:SF2">
    <property type="entry name" value="PEROXISOMAL MEMBRANE PROTEIN LPX1"/>
    <property type="match status" value="1"/>
</dbReference>
<evidence type="ECO:0000313" key="3">
    <source>
        <dbReference type="EMBL" id="KAA9155262.1"/>
    </source>
</evidence>
<evidence type="ECO:0000259" key="2">
    <source>
        <dbReference type="Pfam" id="PF00561"/>
    </source>
</evidence>
<dbReference type="InterPro" id="IPR050228">
    <property type="entry name" value="Carboxylesterase_BioH"/>
</dbReference>
<dbReference type="AlphaFoldDB" id="A0A5N0UXB8"/>
<dbReference type="EMBL" id="VMNW02000058">
    <property type="protein sequence ID" value="KAA9155262.1"/>
    <property type="molecule type" value="Genomic_DNA"/>
</dbReference>
<dbReference type="PANTHER" id="PTHR43194">
    <property type="entry name" value="HYDROLASE ALPHA/BETA FOLD FAMILY"/>
    <property type="match status" value="1"/>
</dbReference>
<keyword evidence="4" id="KW-1185">Reference proteome</keyword>
<accession>A0A5N0UXB8</accession>
<sequence>MSGWRDPRLGERHETRLPSGTLGFHERGSGPVLVFAHGYLVNANLWRKVVPLLAERFRCITPDLPLGAHLVPMRRDADLSPPGIARMIADLLAELDLHDVTLFGNDSGGAYSQLVAANHPERVGGLVLSSCETPEDTWPPSPGGFGLLKATASNPLTYRALYQVLRFPRTWRWRNTYGWLAKYPIDAEAMESYVRPVIERADIRFDGRKAIGAVSARYTREAAGVLAQRFTKPVRMVWAAEDHVFPLGHATRYARELGAELHTVADSCTYVTEDQPEAVAKLLKG</sequence>
<evidence type="ECO:0000256" key="1">
    <source>
        <dbReference type="SAM" id="MobiDB-lite"/>
    </source>
</evidence>
<feature type="domain" description="AB hydrolase-1" evidence="2">
    <location>
        <begin position="31"/>
        <end position="266"/>
    </location>
</feature>
<dbReference type="Proteomes" id="UP000319769">
    <property type="component" value="Unassembled WGS sequence"/>
</dbReference>
<dbReference type="InterPro" id="IPR000073">
    <property type="entry name" value="AB_hydrolase_1"/>
</dbReference>
<keyword evidence="3" id="KW-0378">Hydrolase</keyword>